<evidence type="ECO:0000259" key="1">
    <source>
        <dbReference type="Pfam" id="PF06985"/>
    </source>
</evidence>
<dbReference type="PANTHER" id="PTHR33112:SF10">
    <property type="entry name" value="TOL"/>
    <property type="match status" value="1"/>
</dbReference>
<dbReference type="EMBL" id="KV749153">
    <property type="protein sequence ID" value="OCL10840.1"/>
    <property type="molecule type" value="Genomic_DNA"/>
</dbReference>
<feature type="domain" description="Heterokaryon incompatibility" evidence="1">
    <location>
        <begin position="1"/>
        <end position="151"/>
    </location>
</feature>
<protein>
    <recommendedName>
        <fullName evidence="1">Heterokaryon incompatibility domain-containing protein</fullName>
    </recommendedName>
</protein>
<dbReference type="PANTHER" id="PTHR33112">
    <property type="entry name" value="DOMAIN PROTEIN, PUTATIVE-RELATED"/>
    <property type="match status" value="1"/>
</dbReference>
<feature type="non-terminal residue" evidence="2">
    <location>
        <position position="320"/>
    </location>
</feature>
<dbReference type="OrthoDB" id="7464126at2759"/>
<evidence type="ECO:0000313" key="2">
    <source>
        <dbReference type="EMBL" id="OCL10840.1"/>
    </source>
</evidence>
<accession>A0A8E2F5B6</accession>
<reference evidence="2 3" key="1">
    <citation type="journal article" date="2016" name="Nat. Commun.">
        <title>Ectomycorrhizal ecology is imprinted in the genome of the dominant symbiotic fungus Cenococcum geophilum.</title>
        <authorList>
            <consortium name="DOE Joint Genome Institute"/>
            <person name="Peter M."/>
            <person name="Kohler A."/>
            <person name="Ohm R.A."/>
            <person name="Kuo A."/>
            <person name="Krutzmann J."/>
            <person name="Morin E."/>
            <person name="Arend M."/>
            <person name="Barry K.W."/>
            <person name="Binder M."/>
            <person name="Choi C."/>
            <person name="Clum A."/>
            <person name="Copeland A."/>
            <person name="Grisel N."/>
            <person name="Haridas S."/>
            <person name="Kipfer T."/>
            <person name="LaButti K."/>
            <person name="Lindquist E."/>
            <person name="Lipzen A."/>
            <person name="Maire R."/>
            <person name="Meier B."/>
            <person name="Mihaltcheva S."/>
            <person name="Molinier V."/>
            <person name="Murat C."/>
            <person name="Poggeler S."/>
            <person name="Quandt C.A."/>
            <person name="Sperisen C."/>
            <person name="Tritt A."/>
            <person name="Tisserant E."/>
            <person name="Crous P.W."/>
            <person name="Henrissat B."/>
            <person name="Nehls U."/>
            <person name="Egli S."/>
            <person name="Spatafora J.W."/>
            <person name="Grigoriev I.V."/>
            <person name="Martin F.M."/>
        </authorList>
    </citation>
    <scope>NUCLEOTIDE SEQUENCE [LARGE SCALE GENOMIC DNA]</scope>
    <source>
        <strain evidence="2 3">CBS 207.34</strain>
    </source>
</reference>
<name>A0A8E2F5B6_9PEZI</name>
<sequence length="320" mass="35767">LSYCWGTVPSKLRLLYETYEQLKDGVELKMFPNSHQQAFALARSLGIRYLFIDAICIMQDNINDYSIELARFGRYIRLADVVFAATGKTAQEPLVQTEEFSESGGITGVTIQAHLEADEAHSFGLGLRVAIPTAVETLEKEVTVRGWRIQETLLAERLVIFGQEQTYWMCTRMLKSEGSSISLPVKETSLASLLGSYHHPNHLEAAGGLGIARSLSLRSLQKRWNSVVETMSRSHFTVKGDILPALMNVVKAYQELGESGWFSKGYRFGIWLGDLAQGLLWIHDPNMKATSMAKTPTVRVFNEYKEAAPSWSWVSNAAPV</sequence>
<feature type="non-terminal residue" evidence="2">
    <location>
        <position position="1"/>
    </location>
</feature>
<dbReference type="Pfam" id="PF06985">
    <property type="entry name" value="HET"/>
    <property type="match status" value="1"/>
</dbReference>
<dbReference type="Proteomes" id="UP000250140">
    <property type="component" value="Unassembled WGS sequence"/>
</dbReference>
<gene>
    <name evidence="2" type="ORF">AOQ84DRAFT_265911</name>
</gene>
<keyword evidence="3" id="KW-1185">Reference proteome</keyword>
<evidence type="ECO:0000313" key="3">
    <source>
        <dbReference type="Proteomes" id="UP000250140"/>
    </source>
</evidence>
<dbReference type="InterPro" id="IPR010730">
    <property type="entry name" value="HET"/>
</dbReference>
<dbReference type="AlphaFoldDB" id="A0A8E2F5B6"/>
<organism evidence="2 3">
    <name type="scientific">Glonium stellatum</name>
    <dbReference type="NCBI Taxonomy" id="574774"/>
    <lineage>
        <taxon>Eukaryota</taxon>
        <taxon>Fungi</taxon>
        <taxon>Dikarya</taxon>
        <taxon>Ascomycota</taxon>
        <taxon>Pezizomycotina</taxon>
        <taxon>Dothideomycetes</taxon>
        <taxon>Pleosporomycetidae</taxon>
        <taxon>Gloniales</taxon>
        <taxon>Gloniaceae</taxon>
        <taxon>Glonium</taxon>
    </lineage>
</organism>
<proteinExistence type="predicted"/>